<dbReference type="GO" id="GO:0003677">
    <property type="term" value="F:DNA binding"/>
    <property type="evidence" value="ECO:0007669"/>
    <property type="project" value="UniProtKB-KW"/>
</dbReference>
<dbReference type="SUPFAM" id="SSF88659">
    <property type="entry name" value="Sigma3 and sigma4 domains of RNA polymerase sigma factors"/>
    <property type="match status" value="1"/>
</dbReference>
<keyword evidence="10" id="KW-1185">Reference proteome</keyword>
<dbReference type="NCBIfam" id="TIGR02937">
    <property type="entry name" value="sigma70-ECF"/>
    <property type="match status" value="1"/>
</dbReference>
<feature type="compositionally biased region" description="Pro residues" evidence="6">
    <location>
        <begin position="536"/>
        <end position="571"/>
    </location>
</feature>
<feature type="domain" description="RNA polymerase sigma-70 region 2" evidence="7">
    <location>
        <begin position="52"/>
        <end position="110"/>
    </location>
</feature>
<dbReference type="Proteomes" id="UP000002785">
    <property type="component" value="Chromosome"/>
</dbReference>
<dbReference type="Pfam" id="PF13490">
    <property type="entry name" value="zf-HC2"/>
    <property type="match status" value="1"/>
</dbReference>
<dbReference type="InterPro" id="IPR007627">
    <property type="entry name" value="RNA_pol_sigma70_r2"/>
</dbReference>
<evidence type="ECO:0000256" key="1">
    <source>
        <dbReference type="ARBA" id="ARBA00010641"/>
    </source>
</evidence>
<feature type="compositionally biased region" description="Pro residues" evidence="6">
    <location>
        <begin position="460"/>
        <end position="472"/>
    </location>
</feature>
<keyword evidence="3" id="KW-0731">Sigma factor</keyword>
<evidence type="ECO:0000256" key="2">
    <source>
        <dbReference type="ARBA" id="ARBA00023015"/>
    </source>
</evidence>
<name>B5HNS1_STRX2</name>
<evidence type="ECO:0000259" key="8">
    <source>
        <dbReference type="Pfam" id="PF13490"/>
    </source>
</evidence>
<dbReference type="GO" id="GO:0006352">
    <property type="term" value="P:DNA-templated transcription initiation"/>
    <property type="evidence" value="ECO:0007669"/>
    <property type="project" value="InterPro"/>
</dbReference>
<dbReference type="InterPro" id="IPR013325">
    <property type="entry name" value="RNA_pol_sigma_r2"/>
</dbReference>
<feature type="compositionally biased region" description="Pro residues" evidence="6">
    <location>
        <begin position="497"/>
        <end position="528"/>
    </location>
</feature>
<feature type="domain" description="Putative zinc-finger" evidence="8">
    <location>
        <begin position="220"/>
        <end position="254"/>
    </location>
</feature>
<evidence type="ECO:0000313" key="9">
    <source>
        <dbReference type="EMBL" id="EDY54476.1"/>
    </source>
</evidence>
<accession>B5HNS1</accession>
<feature type="compositionally biased region" description="Basic and acidic residues" evidence="6">
    <location>
        <begin position="395"/>
        <end position="409"/>
    </location>
</feature>
<feature type="region of interest" description="Disordered" evidence="6">
    <location>
        <begin position="342"/>
        <end position="619"/>
    </location>
</feature>
<evidence type="ECO:0000259" key="7">
    <source>
        <dbReference type="Pfam" id="PF04542"/>
    </source>
</evidence>
<dbReference type="PANTHER" id="PTHR43133">
    <property type="entry name" value="RNA POLYMERASE ECF-TYPE SIGMA FACTO"/>
    <property type="match status" value="1"/>
</dbReference>
<dbReference type="Gene3D" id="1.10.10.10">
    <property type="entry name" value="Winged helix-like DNA-binding domain superfamily/Winged helix DNA-binding domain"/>
    <property type="match status" value="1"/>
</dbReference>
<feature type="region of interest" description="Disordered" evidence="6">
    <location>
        <begin position="113"/>
        <end position="144"/>
    </location>
</feature>
<feature type="compositionally biased region" description="Low complexity" evidence="6">
    <location>
        <begin position="130"/>
        <end position="141"/>
    </location>
</feature>
<dbReference type="InterPro" id="IPR039425">
    <property type="entry name" value="RNA_pol_sigma-70-like"/>
</dbReference>
<dbReference type="Gene3D" id="1.10.1740.10">
    <property type="match status" value="1"/>
</dbReference>
<sequence length="619" mass="63105">MKVLSSTLTNPFAPDRRELERSCMTDRPARVPARTSPSTTAETAVTAEYVRIYEQEQPRLVAYARSLTRNTWAAEDLVAEAHFRVWRRLSAGHEIDNVPAYLMTTVRHLASSVASATHETPRDPQVPEQASAGHAAAGHAADPAEQVSATDLLVRVLGELPERWVRALWLADAEGQPLETVGRQIGAKQGATAVLLHRAREGMRQAFLRSQTEAPDDPACEVHWVRMPAYVRGNATPRQSERLLAHVDACDGCRGRLAVLIRANDRLPALVGPALLVFVVGGGTGKFLASLTAGSAGAASVTGQGLLHTARAAGPRTKAALASGTAVAAAVAVVLTLGLNESPATVTSPGRGPVAQGPVAEDPVAQGPAAQDPSAGPSAGAVGETPGVALSVGAERARGGVRDRARGDEAGTDVTGDAGDGSGGSAGSEGGGAIGDPGTPEVPDPGPSPAEPSPGDEQPEPPAEPTPVPPKKQQPKPKPKPEPRKPKPGAPGDETPVPEPGTPTPADPPPADPPPADPPPVENPPVESPPVEETPDPPTYSEPPTAPESPQPPAPPAAPEPPATPAPPPPTGDDCGPEPVPVPEPGSDPFLGTSVPDKGVEPGVGTADVSLAGQEVGAA</sequence>
<dbReference type="GO" id="GO:0016987">
    <property type="term" value="F:sigma factor activity"/>
    <property type="evidence" value="ECO:0007669"/>
    <property type="project" value="UniProtKB-KW"/>
</dbReference>
<proteinExistence type="inferred from homology"/>
<dbReference type="InterPro" id="IPR027383">
    <property type="entry name" value="Znf_put"/>
</dbReference>
<keyword evidence="2" id="KW-0805">Transcription regulation</keyword>
<evidence type="ECO:0000256" key="5">
    <source>
        <dbReference type="ARBA" id="ARBA00023163"/>
    </source>
</evidence>
<organism evidence="9 10">
    <name type="scientific">Streptomyces sviceus (strain ATCC 29083 / DSM 924 / JCM 4929 / NBRC 13980 / NCIMB 11184 / NRRL 5439 / UC 5370)</name>
    <dbReference type="NCBI Taxonomy" id="463191"/>
    <lineage>
        <taxon>Bacteria</taxon>
        <taxon>Bacillati</taxon>
        <taxon>Actinomycetota</taxon>
        <taxon>Actinomycetes</taxon>
        <taxon>Kitasatosporales</taxon>
        <taxon>Streptomycetaceae</taxon>
        <taxon>Streptomyces</taxon>
    </lineage>
</organism>
<dbReference type="HOGENOM" id="CLU_030418_0_0_11"/>
<evidence type="ECO:0000256" key="3">
    <source>
        <dbReference type="ARBA" id="ARBA00023082"/>
    </source>
</evidence>
<evidence type="ECO:0000256" key="6">
    <source>
        <dbReference type="SAM" id="MobiDB-lite"/>
    </source>
</evidence>
<reference evidence="9" key="1">
    <citation type="submission" date="2009-10" db="EMBL/GenBank/DDBJ databases">
        <title>The genome sequence of Streptomyces sviceus strain ATCC 29083.</title>
        <authorList>
            <consortium name="The Broad Institute Genome Sequencing Platform"/>
            <consortium name="Broad Institute Microbial Sequencing Center"/>
            <person name="Fischbach M."/>
            <person name="Godfrey P."/>
            <person name="Ward D."/>
            <person name="Young S."/>
            <person name="Zeng Q."/>
            <person name="Koehrsen M."/>
            <person name="Alvarado L."/>
            <person name="Berlin A.M."/>
            <person name="Bochicchio J."/>
            <person name="Borenstein D."/>
            <person name="Chapman S.B."/>
            <person name="Chen Z."/>
            <person name="Engels R."/>
            <person name="Freedman E."/>
            <person name="Gellesch M."/>
            <person name="Goldberg J."/>
            <person name="Griggs A."/>
            <person name="Gujja S."/>
            <person name="Heilman E.R."/>
            <person name="Heiman D.I."/>
            <person name="Hepburn T.A."/>
            <person name="Howarth C."/>
            <person name="Jen D."/>
            <person name="Larson L."/>
            <person name="Lewis B."/>
            <person name="Mehta T."/>
            <person name="Park D."/>
            <person name="Pearson M."/>
            <person name="Richards J."/>
            <person name="Roberts A."/>
            <person name="Saif S."/>
            <person name="Shea T.D."/>
            <person name="Shenoy N."/>
            <person name="Sisk P."/>
            <person name="Stolte C."/>
            <person name="Sykes S.N."/>
            <person name="Thomson T."/>
            <person name="Walk T."/>
            <person name="White J."/>
            <person name="Yandava C."/>
            <person name="Straight P."/>
            <person name="Clardy J."/>
            <person name="Hung D."/>
            <person name="Kolter R."/>
            <person name="Mekalanos J."/>
            <person name="Walker S."/>
            <person name="Walsh C.T."/>
            <person name="Wieland-Brown L.C."/>
            <person name="Haas B."/>
            <person name="Nusbaum C."/>
            <person name="Birren B."/>
        </authorList>
    </citation>
    <scope>NUCLEOTIDE SEQUENCE [LARGE SCALE GENOMIC DNA]</scope>
    <source>
        <strain evidence="9">ATCC 29083</strain>
    </source>
</reference>
<comment type="similarity">
    <text evidence="1">Belongs to the sigma-70 factor family. ECF subfamily.</text>
</comment>
<dbReference type="InterPro" id="IPR014284">
    <property type="entry name" value="RNA_pol_sigma-70_dom"/>
</dbReference>
<feature type="compositionally biased region" description="Pro residues" evidence="6">
    <location>
        <begin position="440"/>
        <end position="452"/>
    </location>
</feature>
<feature type="compositionally biased region" description="Gly residues" evidence="6">
    <location>
        <begin position="418"/>
        <end position="435"/>
    </location>
</feature>
<dbReference type="InterPro" id="IPR013324">
    <property type="entry name" value="RNA_pol_sigma_r3/r4-like"/>
</dbReference>
<dbReference type="PRINTS" id="PR01217">
    <property type="entry name" value="PRICHEXTENSN"/>
</dbReference>
<dbReference type="SUPFAM" id="SSF88946">
    <property type="entry name" value="Sigma2 domain of RNA polymerase sigma factors"/>
    <property type="match status" value="1"/>
</dbReference>
<dbReference type="PANTHER" id="PTHR43133:SF8">
    <property type="entry name" value="RNA POLYMERASE SIGMA FACTOR HI_1459-RELATED"/>
    <property type="match status" value="1"/>
</dbReference>
<dbReference type="Pfam" id="PF04542">
    <property type="entry name" value="Sigma70_r2"/>
    <property type="match status" value="1"/>
</dbReference>
<keyword evidence="5" id="KW-0804">Transcription</keyword>
<dbReference type="AlphaFoldDB" id="B5HNS1"/>
<protein>
    <recommendedName>
        <fullName evidence="11">RNA polymerase sigma-70 region 2 domain-containing protein</fullName>
    </recommendedName>
</protein>
<gene>
    <name evidence="9" type="ORF">SSEG_08543</name>
</gene>
<evidence type="ECO:0000256" key="4">
    <source>
        <dbReference type="ARBA" id="ARBA00023125"/>
    </source>
</evidence>
<keyword evidence="4" id="KW-0238">DNA-binding</keyword>
<evidence type="ECO:0000313" key="10">
    <source>
        <dbReference type="Proteomes" id="UP000002785"/>
    </source>
</evidence>
<evidence type="ECO:0008006" key="11">
    <source>
        <dbReference type="Google" id="ProtNLM"/>
    </source>
</evidence>
<dbReference type="InterPro" id="IPR036388">
    <property type="entry name" value="WH-like_DNA-bd_sf"/>
</dbReference>
<dbReference type="eggNOG" id="COG1595">
    <property type="taxonomic scope" value="Bacteria"/>
</dbReference>
<dbReference type="EMBL" id="CM000951">
    <property type="protein sequence ID" value="EDY54476.1"/>
    <property type="molecule type" value="Genomic_DNA"/>
</dbReference>